<evidence type="ECO:0000256" key="2">
    <source>
        <dbReference type="ARBA" id="ARBA00007530"/>
    </source>
</evidence>
<feature type="compositionally biased region" description="Pro residues" evidence="6">
    <location>
        <begin position="26"/>
        <end position="44"/>
    </location>
</feature>
<evidence type="ECO:0000256" key="3">
    <source>
        <dbReference type="ARBA" id="ARBA00023015"/>
    </source>
</evidence>
<dbReference type="InterPro" id="IPR037794">
    <property type="entry name" value="TAF12"/>
</dbReference>
<name>A0A6P4BG80_ZIZJJ</name>
<feature type="domain" description="Transcription initiation factor TFIID subunit 12" evidence="7">
    <location>
        <begin position="428"/>
        <end position="495"/>
    </location>
</feature>
<keyword evidence="5" id="KW-0539">Nucleus</keyword>
<feature type="compositionally biased region" description="Low complexity" evidence="6">
    <location>
        <begin position="342"/>
        <end position="356"/>
    </location>
</feature>
<evidence type="ECO:0000256" key="5">
    <source>
        <dbReference type="ARBA" id="ARBA00023242"/>
    </source>
</evidence>
<feature type="compositionally biased region" description="Low complexity" evidence="6">
    <location>
        <begin position="45"/>
        <end position="54"/>
    </location>
</feature>
<evidence type="ECO:0000256" key="6">
    <source>
        <dbReference type="SAM" id="MobiDB-lite"/>
    </source>
</evidence>
<feature type="compositionally biased region" description="Pro residues" evidence="6">
    <location>
        <begin position="173"/>
        <end position="182"/>
    </location>
</feature>
<dbReference type="InParanoid" id="A0A6P4BG80"/>
<dbReference type="PANTHER" id="PTHR12264:SF21">
    <property type="entry name" value="TRANSCRIPTION INITIATION FACTOR TFIID SUBUNIT 12"/>
    <property type="match status" value="1"/>
</dbReference>
<dbReference type="AlphaFoldDB" id="A0A6P4BG80"/>
<feature type="region of interest" description="Disordered" evidence="6">
    <location>
        <begin position="1"/>
        <end position="422"/>
    </location>
</feature>
<evidence type="ECO:0000313" key="9">
    <source>
        <dbReference type="RefSeq" id="XP_015901970.3"/>
    </source>
</evidence>
<dbReference type="GeneID" id="107434959"/>
<keyword evidence="4" id="KW-0804">Transcription</keyword>
<dbReference type="RefSeq" id="XP_015901970.3">
    <property type="nucleotide sequence ID" value="XM_016046484.4"/>
</dbReference>
<keyword evidence="8" id="KW-1185">Reference proteome</keyword>
<dbReference type="GO" id="GO:0046982">
    <property type="term" value="F:protein heterodimerization activity"/>
    <property type="evidence" value="ECO:0007669"/>
    <property type="project" value="InterPro"/>
</dbReference>
<feature type="compositionally biased region" description="Polar residues" evidence="6">
    <location>
        <begin position="244"/>
        <end position="255"/>
    </location>
</feature>
<comment type="similarity">
    <text evidence="2">Belongs to the TAF12 family.</text>
</comment>
<evidence type="ECO:0000313" key="8">
    <source>
        <dbReference type="Proteomes" id="UP001652623"/>
    </source>
</evidence>
<dbReference type="GO" id="GO:0003677">
    <property type="term" value="F:DNA binding"/>
    <property type="evidence" value="ECO:0007669"/>
    <property type="project" value="TreeGrafter"/>
</dbReference>
<dbReference type="Gene3D" id="1.10.20.10">
    <property type="entry name" value="Histone, subunit A"/>
    <property type="match status" value="1"/>
</dbReference>
<dbReference type="GO" id="GO:0017025">
    <property type="term" value="F:TBP-class protein binding"/>
    <property type="evidence" value="ECO:0007669"/>
    <property type="project" value="TreeGrafter"/>
</dbReference>
<dbReference type="FunCoup" id="A0A6P4BG80">
    <property type="interactions" value="239"/>
</dbReference>
<comment type="subcellular location">
    <subcellularLocation>
        <location evidence="1">Nucleus</location>
    </subcellularLocation>
</comment>
<feature type="compositionally biased region" description="Polar residues" evidence="6">
    <location>
        <begin position="533"/>
        <end position="547"/>
    </location>
</feature>
<dbReference type="CDD" id="cd07981">
    <property type="entry name" value="HFD_TAF12"/>
    <property type="match status" value="1"/>
</dbReference>
<feature type="compositionally biased region" description="Low complexity" evidence="6">
    <location>
        <begin position="125"/>
        <end position="155"/>
    </location>
</feature>
<dbReference type="InterPro" id="IPR003228">
    <property type="entry name" value="TFIID_TAF12_dom"/>
</dbReference>
<dbReference type="Pfam" id="PF03847">
    <property type="entry name" value="TFIID_20kDa"/>
    <property type="match status" value="1"/>
</dbReference>
<evidence type="ECO:0000259" key="7">
    <source>
        <dbReference type="Pfam" id="PF03847"/>
    </source>
</evidence>
<feature type="compositionally biased region" description="Low complexity" evidence="6">
    <location>
        <begin position="279"/>
        <end position="291"/>
    </location>
</feature>
<dbReference type="SUPFAM" id="SSF47113">
    <property type="entry name" value="Histone-fold"/>
    <property type="match status" value="1"/>
</dbReference>
<dbReference type="Proteomes" id="UP001652623">
    <property type="component" value="Chromosome 11"/>
</dbReference>
<reference evidence="9" key="1">
    <citation type="submission" date="2025-08" db="UniProtKB">
        <authorList>
            <consortium name="RefSeq"/>
        </authorList>
    </citation>
    <scope>IDENTIFICATION</scope>
    <source>
        <tissue evidence="9">Seedling</tissue>
    </source>
</reference>
<gene>
    <name evidence="9" type="primary">LOC107434959</name>
</gene>
<sequence>MDHQNPTPPSASVTTPTTLQASENPSQPPPQPPQPQPQSQPPPTSSITTSSTPVPLLPPPNPNPVGNQNPNPSPNPIPTQTPNPNPKPTTPLPSLQSPQQHPQSVTTPVQTRPPAALPRAPWQQSHFSHFSSAPSSSSSSLSTGPPSSSSPSPSTAAPPPPRGGIALGVPAHHPSPSPPQPAPFSSSYGQHFGGLGRGGVNLPEPSSTSNALQVKPPMQGMQGMGMLGSINSSSQMRPVGIPAHNQQRPVQSSLRPQSNSNTQPPPQNFQGHGLLRALSVGSPGSSSPSTSQNMQSLNQPWLSSGSQGKPPLPSPSYRQQVNSQSLQQRSHLPQQHSLPGASQQQHMTASQQQQPSTANQTHEHFGQQVSSSRVPQALSHQQHITRVQGSITPKSSSLATVQPGTAQSGSQNRTAAKEVDETSNRILSKRSIHELVNQIDPSERLDPEVEDILMDIADDFVESITTFGCSLAKHRKSTMLEAKDILLHLDRNWNINLPGFGGDEIKTYRKPIMNDIHKERLAAIKKSMAVTETANTRNSTGQATGNAKGSIAKNPANVLGSPNVKS</sequence>
<dbReference type="KEGG" id="zju:107434959"/>
<organism evidence="8 9">
    <name type="scientific">Ziziphus jujuba</name>
    <name type="common">Chinese jujube</name>
    <name type="synonym">Ziziphus sativa</name>
    <dbReference type="NCBI Taxonomy" id="326968"/>
    <lineage>
        <taxon>Eukaryota</taxon>
        <taxon>Viridiplantae</taxon>
        <taxon>Streptophyta</taxon>
        <taxon>Embryophyta</taxon>
        <taxon>Tracheophyta</taxon>
        <taxon>Spermatophyta</taxon>
        <taxon>Magnoliopsida</taxon>
        <taxon>eudicotyledons</taxon>
        <taxon>Gunneridae</taxon>
        <taxon>Pentapetalae</taxon>
        <taxon>rosids</taxon>
        <taxon>fabids</taxon>
        <taxon>Rosales</taxon>
        <taxon>Rhamnaceae</taxon>
        <taxon>Paliureae</taxon>
        <taxon>Ziziphus</taxon>
    </lineage>
</organism>
<feature type="region of interest" description="Disordered" evidence="6">
    <location>
        <begin position="533"/>
        <end position="566"/>
    </location>
</feature>
<dbReference type="GO" id="GO:0051123">
    <property type="term" value="P:RNA polymerase II preinitiation complex assembly"/>
    <property type="evidence" value="ECO:0007669"/>
    <property type="project" value="TreeGrafter"/>
</dbReference>
<evidence type="ECO:0000256" key="4">
    <source>
        <dbReference type="ARBA" id="ARBA00023163"/>
    </source>
</evidence>
<dbReference type="GO" id="GO:0000124">
    <property type="term" value="C:SAGA complex"/>
    <property type="evidence" value="ECO:0007669"/>
    <property type="project" value="InterPro"/>
</dbReference>
<feature type="compositionally biased region" description="Low complexity" evidence="6">
    <location>
        <begin position="92"/>
        <end position="104"/>
    </location>
</feature>
<proteinExistence type="inferred from homology"/>
<dbReference type="InterPro" id="IPR009072">
    <property type="entry name" value="Histone-fold"/>
</dbReference>
<feature type="compositionally biased region" description="Polar residues" evidence="6">
    <location>
        <begin position="316"/>
        <end position="341"/>
    </location>
</feature>
<feature type="compositionally biased region" description="Polar residues" evidence="6">
    <location>
        <begin position="367"/>
        <end position="414"/>
    </location>
</feature>
<evidence type="ECO:0000256" key="1">
    <source>
        <dbReference type="ARBA" id="ARBA00004123"/>
    </source>
</evidence>
<accession>A0A6P4BG80</accession>
<dbReference type="PANTHER" id="PTHR12264">
    <property type="entry name" value="TRANSCRIPTION INITIATION FACTOR TFIID SUBUNIT 12"/>
    <property type="match status" value="1"/>
</dbReference>
<dbReference type="GO" id="GO:0005669">
    <property type="term" value="C:transcription factor TFIID complex"/>
    <property type="evidence" value="ECO:0007669"/>
    <property type="project" value="InterPro"/>
</dbReference>
<keyword evidence="3" id="KW-0805">Transcription regulation</keyword>
<feature type="compositionally biased region" description="Polar residues" evidence="6">
    <location>
        <begin position="292"/>
        <end position="307"/>
    </location>
</feature>
<protein>
    <submittedName>
        <fullName evidence="9">Transcription initiation factor TFIID subunit 12</fullName>
    </submittedName>
</protein>
<feature type="compositionally biased region" description="Pro residues" evidence="6">
    <location>
        <begin position="71"/>
        <end position="91"/>
    </location>
</feature>